<dbReference type="EMBL" id="CP003117">
    <property type="protein sequence ID" value="AET64002.1"/>
    <property type="molecule type" value="Genomic_DNA"/>
</dbReference>
<comment type="subcellular location">
    <subcellularLocation>
        <location evidence="1">Cell membrane</location>
        <topology evidence="1">Multi-pass membrane protein</topology>
    </subcellularLocation>
</comment>
<dbReference type="InterPro" id="IPR033480">
    <property type="entry name" value="sCache_2"/>
</dbReference>
<accession>G7WNM6</accession>
<dbReference type="Pfam" id="PF08269">
    <property type="entry name" value="dCache_2"/>
    <property type="match status" value="2"/>
</dbReference>
<keyword evidence="3" id="KW-0812">Transmembrane</keyword>
<reference evidence="7 8" key="1">
    <citation type="journal article" date="2012" name="PLoS ONE">
        <title>The genome characteristics and predicted function of methyl-group oxidation pathway in the obligate aceticlastic methanogens, Methanosaeta spp.</title>
        <authorList>
            <person name="Zhu J."/>
            <person name="Zheng H."/>
            <person name="Ai G."/>
            <person name="Zhang G."/>
            <person name="Liu D."/>
            <person name="Liu X."/>
            <person name="Dong X."/>
        </authorList>
    </citation>
    <scope>NUCLEOTIDE SEQUENCE [LARGE SCALE GENOMIC DNA]</scope>
    <source>
        <strain evidence="7 8">6Ac</strain>
    </source>
</reference>
<sequence>MIYAEIVSTFMQARSLSFTFLVMAVLSAGAAPLPSAEAGEVGGMDLTDLPEESRSLVEFADRALEYVRENGRERALEEFNDPRGQFVVGDLRYVFAYDSNGTCLAQPFRPGSVGKNQIDLRDENGFLFVQNLNRLASQGGGFAYYVRPNPLHHDSPELKLSYIARVDDDWWLGTGVWLSDVSAVFSADARLDLVRFVDGAVDYARENERKRALEAFNDRNGSFVDGNQYLFAYDFDENRVLAHPFQPDLVGKVRRGGLDIYGFAMDPSVETGLGGIREVAIDGTGLVYYMYLDPARDTTPAIKLGYVRAVDDDWWLGSGIYPAEGDQLGAEGASSSYQPPATKEELAAFVEAAASFARIFGRDLATKDFMDLQGPFVRGDVYIFAADFNGTSLALPFLPSAVGTNRLDLQNSEGVRINREMRAIAEDGSGFFEYLWTNPLTGGEEPKTSYVTKVDDGWWLGAGIYLRDEERATKA</sequence>
<organism evidence="7 8">
    <name type="scientific">Methanothrix harundinacea (strain 6Ac)</name>
    <name type="common">Methanosaeta harundinacea</name>
    <dbReference type="NCBI Taxonomy" id="1110509"/>
    <lineage>
        <taxon>Archaea</taxon>
        <taxon>Methanobacteriati</taxon>
        <taxon>Methanobacteriota</taxon>
        <taxon>Stenosarchaea group</taxon>
        <taxon>Methanomicrobia</taxon>
        <taxon>Methanotrichales</taxon>
        <taxon>Methanotrichaceae</taxon>
        <taxon>Methanothrix</taxon>
    </lineage>
</organism>
<dbReference type="SMART" id="SM01049">
    <property type="entry name" value="Cache_2"/>
    <property type="match status" value="3"/>
</dbReference>
<evidence type="ECO:0000256" key="1">
    <source>
        <dbReference type="ARBA" id="ARBA00004651"/>
    </source>
</evidence>
<keyword evidence="8" id="KW-1185">Reference proteome</keyword>
<evidence type="ECO:0000313" key="7">
    <source>
        <dbReference type="EMBL" id="AET64002.1"/>
    </source>
</evidence>
<dbReference type="Gene3D" id="3.30.450.20">
    <property type="entry name" value="PAS domain"/>
    <property type="match status" value="3"/>
</dbReference>
<feature type="domain" description="Single Cache" evidence="6">
    <location>
        <begin position="44"/>
        <end position="130"/>
    </location>
</feature>
<dbReference type="AlphaFoldDB" id="G7WNM6"/>
<keyword evidence="4" id="KW-1133">Transmembrane helix</keyword>
<evidence type="ECO:0000259" key="6">
    <source>
        <dbReference type="SMART" id="SM01049"/>
    </source>
</evidence>
<feature type="domain" description="Single Cache" evidence="6">
    <location>
        <begin position="182"/>
        <end position="267"/>
    </location>
</feature>
<dbReference type="PATRIC" id="fig|1110509.7.peg.689"/>
<keyword evidence="5" id="KW-0472">Membrane</keyword>
<dbReference type="HOGENOM" id="CLU_048847_0_0_2"/>
<gene>
    <name evidence="7" type="ordered locus">Mhar_0624</name>
</gene>
<dbReference type="KEGG" id="mhi:Mhar_0624"/>
<dbReference type="Proteomes" id="UP000005877">
    <property type="component" value="Chromosome"/>
</dbReference>
<keyword evidence="2" id="KW-1003">Cell membrane</keyword>
<dbReference type="STRING" id="1110509.Mhar_0624"/>
<evidence type="ECO:0000256" key="4">
    <source>
        <dbReference type="ARBA" id="ARBA00022989"/>
    </source>
</evidence>
<name>G7WNM6_METH6</name>
<dbReference type="InterPro" id="IPR004010">
    <property type="entry name" value="Double_Cache_2"/>
</dbReference>
<dbReference type="GO" id="GO:0005886">
    <property type="term" value="C:plasma membrane"/>
    <property type="evidence" value="ECO:0007669"/>
    <property type="project" value="UniProtKB-SubCell"/>
</dbReference>
<evidence type="ECO:0000256" key="5">
    <source>
        <dbReference type="ARBA" id="ARBA00023136"/>
    </source>
</evidence>
<protein>
    <submittedName>
        <fullName evidence="7">Putative cache sensor protein</fullName>
    </submittedName>
</protein>
<evidence type="ECO:0000256" key="2">
    <source>
        <dbReference type="ARBA" id="ARBA00022475"/>
    </source>
</evidence>
<evidence type="ECO:0000256" key="3">
    <source>
        <dbReference type="ARBA" id="ARBA00022692"/>
    </source>
</evidence>
<evidence type="ECO:0000313" key="8">
    <source>
        <dbReference type="Proteomes" id="UP000005877"/>
    </source>
</evidence>
<proteinExistence type="predicted"/>
<feature type="domain" description="Single Cache" evidence="6">
    <location>
        <begin position="341"/>
        <end position="419"/>
    </location>
</feature>